<dbReference type="RefSeq" id="XP_007415247.1">
    <property type="nucleotide sequence ID" value="XM_007415185.1"/>
</dbReference>
<keyword evidence="2" id="KW-0732">Signal</keyword>
<dbReference type="GeneID" id="18924243"/>
<feature type="compositionally biased region" description="Polar residues" evidence="1">
    <location>
        <begin position="311"/>
        <end position="321"/>
    </location>
</feature>
<feature type="chain" id="PRO_5003315770" description="Secreted protein" evidence="2">
    <location>
        <begin position="19"/>
        <end position="347"/>
    </location>
</feature>
<dbReference type="OrthoDB" id="10672604at2759"/>
<evidence type="ECO:0000313" key="4">
    <source>
        <dbReference type="Proteomes" id="UP000001072"/>
    </source>
</evidence>
<dbReference type="VEuPathDB" id="FungiDB:MELLADRAFT_110966"/>
<sequence length="347" mass="35893">MRFSFTFSVLVTIDVITTSPIPQNPGQQSVVSNGATFTPVAGQGAAASTPQLANTAAAGIPLPPTGAPGGQVFLGPNGQLMTGLPQGTPLGSVVLPNTATPNRVNQNDINGGQLIAPSGTPIMSNTPIVPGPGLPTNQATKPRLIPGPGLPTNQATNPTLIPGPGLPTNLMTNTPIVPGPGLPTNQAPRLTSNNPTQQLQNGPINTSNLQLGNPQTIITTQNGLPPTTTITQTTNTIRPQTIQQTGLNQPLIAANAQLNFPFGFAGLGINLGGGAGVQSRPITQFNNPPILQTVETVQTFQVNRAQEDNPAENSEPAQINRAQEDKPVDSDEPVQISRVQDDNIIEQ</sequence>
<keyword evidence="4" id="KW-1185">Reference proteome</keyword>
<dbReference type="EMBL" id="GL883138">
    <property type="protein sequence ID" value="EGG01397.1"/>
    <property type="molecule type" value="Genomic_DNA"/>
</dbReference>
<protein>
    <recommendedName>
        <fullName evidence="5">Secreted protein</fullName>
    </recommendedName>
</protein>
<dbReference type="Proteomes" id="UP000001072">
    <property type="component" value="Unassembled WGS sequence"/>
</dbReference>
<feature type="signal peptide" evidence="2">
    <location>
        <begin position="1"/>
        <end position="18"/>
    </location>
</feature>
<dbReference type="AlphaFoldDB" id="F4S1L3"/>
<evidence type="ECO:0000256" key="2">
    <source>
        <dbReference type="SAM" id="SignalP"/>
    </source>
</evidence>
<dbReference type="InParanoid" id="F4S1L3"/>
<accession>F4S1L3</accession>
<evidence type="ECO:0000256" key="1">
    <source>
        <dbReference type="SAM" id="MobiDB-lite"/>
    </source>
</evidence>
<evidence type="ECO:0008006" key="5">
    <source>
        <dbReference type="Google" id="ProtNLM"/>
    </source>
</evidence>
<gene>
    <name evidence="3" type="ORF">MELLADRAFT_110966</name>
</gene>
<evidence type="ECO:0000313" key="3">
    <source>
        <dbReference type="EMBL" id="EGG01397.1"/>
    </source>
</evidence>
<dbReference type="KEGG" id="mlr:MELLADRAFT_110966"/>
<organism evidence="4">
    <name type="scientific">Melampsora larici-populina (strain 98AG31 / pathotype 3-4-7)</name>
    <name type="common">Poplar leaf rust fungus</name>
    <dbReference type="NCBI Taxonomy" id="747676"/>
    <lineage>
        <taxon>Eukaryota</taxon>
        <taxon>Fungi</taxon>
        <taxon>Dikarya</taxon>
        <taxon>Basidiomycota</taxon>
        <taxon>Pucciniomycotina</taxon>
        <taxon>Pucciniomycetes</taxon>
        <taxon>Pucciniales</taxon>
        <taxon>Melampsoraceae</taxon>
        <taxon>Melampsora</taxon>
    </lineage>
</organism>
<feature type="region of interest" description="Disordered" evidence="1">
    <location>
        <begin position="305"/>
        <end position="347"/>
    </location>
</feature>
<dbReference type="HOGENOM" id="CLU_799456_0_0_1"/>
<reference evidence="4" key="1">
    <citation type="journal article" date="2011" name="Proc. Natl. Acad. Sci. U.S.A.">
        <title>Obligate biotrophy features unraveled by the genomic analysis of rust fungi.</title>
        <authorList>
            <person name="Duplessis S."/>
            <person name="Cuomo C.A."/>
            <person name="Lin Y.-C."/>
            <person name="Aerts A."/>
            <person name="Tisserant E."/>
            <person name="Veneault-Fourrey C."/>
            <person name="Joly D.L."/>
            <person name="Hacquard S."/>
            <person name="Amselem J."/>
            <person name="Cantarel B.L."/>
            <person name="Chiu R."/>
            <person name="Coutinho P.M."/>
            <person name="Feau N."/>
            <person name="Field M."/>
            <person name="Frey P."/>
            <person name="Gelhaye E."/>
            <person name="Goldberg J."/>
            <person name="Grabherr M.G."/>
            <person name="Kodira C.D."/>
            <person name="Kohler A."/>
            <person name="Kuees U."/>
            <person name="Lindquist E.A."/>
            <person name="Lucas S.M."/>
            <person name="Mago R."/>
            <person name="Mauceli E."/>
            <person name="Morin E."/>
            <person name="Murat C."/>
            <person name="Pangilinan J.L."/>
            <person name="Park R."/>
            <person name="Pearson M."/>
            <person name="Quesneville H."/>
            <person name="Rouhier N."/>
            <person name="Sakthikumar S."/>
            <person name="Salamov A.A."/>
            <person name="Schmutz J."/>
            <person name="Selles B."/>
            <person name="Shapiro H."/>
            <person name="Tanguay P."/>
            <person name="Tuskan G.A."/>
            <person name="Henrissat B."/>
            <person name="Van de Peer Y."/>
            <person name="Rouze P."/>
            <person name="Ellis J.G."/>
            <person name="Dodds P.N."/>
            <person name="Schein J.E."/>
            <person name="Zhong S."/>
            <person name="Hamelin R.C."/>
            <person name="Grigoriev I.V."/>
            <person name="Szabo L.J."/>
            <person name="Martin F."/>
        </authorList>
    </citation>
    <scope>NUCLEOTIDE SEQUENCE [LARGE SCALE GENOMIC DNA]</scope>
    <source>
        <strain evidence="4">98AG31 / pathotype 3-4-7</strain>
    </source>
</reference>
<name>F4S1L3_MELLP</name>
<proteinExistence type="predicted"/>